<evidence type="ECO:0000256" key="1">
    <source>
        <dbReference type="ARBA" id="ARBA00022729"/>
    </source>
</evidence>
<dbReference type="InterPro" id="IPR050413">
    <property type="entry name" value="TCR_beta_variable"/>
</dbReference>
<sequence length="115" mass="12671">GSVLPFSCTNGALLFALLRDSSSLISRVGQSVKLSCSQMETSHRQMFWYKQPVEKDSKLELVVLALKDVNVQIEKDFSDGRFKSSGIQTEGLSLSIEPASLNDSGIYYCAESETQ</sequence>
<dbReference type="PANTHER" id="PTHR23268:SF28">
    <property type="entry name" value="T CELL RECEPTOR BETA VARIABLE 19"/>
    <property type="match status" value="1"/>
</dbReference>
<dbReference type="Proteomes" id="UP000694420">
    <property type="component" value="Unplaced"/>
</dbReference>
<evidence type="ECO:0000313" key="4">
    <source>
        <dbReference type="Ensembl" id="ENSNPEP00000009846.1"/>
    </source>
</evidence>
<dbReference type="GO" id="GO:0005886">
    <property type="term" value="C:plasma membrane"/>
    <property type="evidence" value="ECO:0007669"/>
    <property type="project" value="TreeGrafter"/>
</dbReference>
<dbReference type="InterPro" id="IPR036179">
    <property type="entry name" value="Ig-like_dom_sf"/>
</dbReference>
<dbReference type="AlphaFoldDB" id="A0A8C6ZAK3"/>
<evidence type="ECO:0000313" key="5">
    <source>
        <dbReference type="Proteomes" id="UP000694420"/>
    </source>
</evidence>
<reference evidence="4" key="1">
    <citation type="submission" date="2025-08" db="UniProtKB">
        <authorList>
            <consortium name="Ensembl"/>
        </authorList>
    </citation>
    <scope>IDENTIFICATION</scope>
</reference>
<evidence type="ECO:0000256" key="2">
    <source>
        <dbReference type="ARBA" id="ARBA00022859"/>
    </source>
</evidence>
<dbReference type="Ensembl" id="ENSNPET00000010090.1">
    <property type="protein sequence ID" value="ENSNPEP00000009846.1"/>
    <property type="gene ID" value="ENSNPEG00000007381.1"/>
</dbReference>
<feature type="domain" description="Ig-like" evidence="3">
    <location>
        <begin position="5"/>
        <end position="115"/>
    </location>
</feature>
<dbReference type="InterPro" id="IPR013106">
    <property type="entry name" value="Ig_V-set"/>
</dbReference>
<dbReference type="GO" id="GO:0002376">
    <property type="term" value="P:immune system process"/>
    <property type="evidence" value="ECO:0007669"/>
    <property type="project" value="UniProtKB-KW"/>
</dbReference>
<keyword evidence="1" id="KW-0732">Signal</keyword>
<dbReference type="InterPro" id="IPR007110">
    <property type="entry name" value="Ig-like_dom"/>
</dbReference>
<dbReference type="Pfam" id="PF07686">
    <property type="entry name" value="V-set"/>
    <property type="match status" value="1"/>
</dbReference>
<dbReference type="Gene3D" id="2.60.40.10">
    <property type="entry name" value="Immunoglobulins"/>
    <property type="match status" value="1"/>
</dbReference>
<dbReference type="InterPro" id="IPR013783">
    <property type="entry name" value="Ig-like_fold"/>
</dbReference>
<keyword evidence="2" id="KW-0391">Immunity</keyword>
<dbReference type="PANTHER" id="PTHR23268">
    <property type="entry name" value="T-CELL RECEPTOR BETA CHAIN"/>
    <property type="match status" value="1"/>
</dbReference>
<dbReference type="GO" id="GO:0007166">
    <property type="term" value="P:cell surface receptor signaling pathway"/>
    <property type="evidence" value="ECO:0007669"/>
    <property type="project" value="TreeGrafter"/>
</dbReference>
<organism evidence="4 5">
    <name type="scientific">Nothoprocta perdicaria</name>
    <name type="common">Chilean tinamou</name>
    <name type="synonym">Crypturus perdicarius</name>
    <dbReference type="NCBI Taxonomy" id="30464"/>
    <lineage>
        <taxon>Eukaryota</taxon>
        <taxon>Metazoa</taxon>
        <taxon>Chordata</taxon>
        <taxon>Craniata</taxon>
        <taxon>Vertebrata</taxon>
        <taxon>Euteleostomi</taxon>
        <taxon>Archelosauria</taxon>
        <taxon>Archosauria</taxon>
        <taxon>Dinosauria</taxon>
        <taxon>Saurischia</taxon>
        <taxon>Theropoda</taxon>
        <taxon>Coelurosauria</taxon>
        <taxon>Aves</taxon>
        <taxon>Palaeognathae</taxon>
        <taxon>Tinamiformes</taxon>
        <taxon>Tinamidae</taxon>
        <taxon>Nothoprocta</taxon>
    </lineage>
</organism>
<protein>
    <recommendedName>
        <fullName evidence="3">Ig-like domain-containing protein</fullName>
    </recommendedName>
</protein>
<reference evidence="4" key="2">
    <citation type="submission" date="2025-09" db="UniProtKB">
        <authorList>
            <consortium name="Ensembl"/>
        </authorList>
    </citation>
    <scope>IDENTIFICATION</scope>
</reference>
<evidence type="ECO:0000259" key="3">
    <source>
        <dbReference type="PROSITE" id="PS50835"/>
    </source>
</evidence>
<accession>A0A8C6ZAK3</accession>
<proteinExistence type="predicted"/>
<name>A0A8C6ZAK3_NOTPE</name>
<dbReference type="SMART" id="SM00406">
    <property type="entry name" value="IGv"/>
    <property type="match status" value="1"/>
</dbReference>
<dbReference type="SUPFAM" id="SSF48726">
    <property type="entry name" value="Immunoglobulin"/>
    <property type="match status" value="1"/>
</dbReference>
<keyword evidence="5" id="KW-1185">Reference proteome</keyword>
<dbReference type="PROSITE" id="PS50835">
    <property type="entry name" value="IG_LIKE"/>
    <property type="match status" value="1"/>
</dbReference>